<dbReference type="AlphaFoldDB" id="A0A444Z1D8"/>
<comment type="caution">
    <text evidence="1">The sequence shown here is derived from an EMBL/GenBank/DDBJ whole genome shotgun (WGS) entry which is preliminary data.</text>
</comment>
<keyword evidence="2" id="KW-1185">Reference proteome</keyword>
<organism evidence="1 2">
    <name type="scientific">Arachis hypogaea</name>
    <name type="common">Peanut</name>
    <dbReference type="NCBI Taxonomy" id="3818"/>
    <lineage>
        <taxon>Eukaryota</taxon>
        <taxon>Viridiplantae</taxon>
        <taxon>Streptophyta</taxon>
        <taxon>Embryophyta</taxon>
        <taxon>Tracheophyta</taxon>
        <taxon>Spermatophyta</taxon>
        <taxon>Magnoliopsida</taxon>
        <taxon>eudicotyledons</taxon>
        <taxon>Gunneridae</taxon>
        <taxon>Pentapetalae</taxon>
        <taxon>rosids</taxon>
        <taxon>fabids</taxon>
        <taxon>Fabales</taxon>
        <taxon>Fabaceae</taxon>
        <taxon>Papilionoideae</taxon>
        <taxon>50 kb inversion clade</taxon>
        <taxon>dalbergioids sensu lato</taxon>
        <taxon>Dalbergieae</taxon>
        <taxon>Pterocarpus clade</taxon>
        <taxon>Arachis</taxon>
    </lineage>
</organism>
<name>A0A444Z1D8_ARAHY</name>
<gene>
    <name evidence="1" type="ORF">Ahy_B05g075522</name>
</gene>
<evidence type="ECO:0000313" key="1">
    <source>
        <dbReference type="EMBL" id="RYR08002.1"/>
    </source>
</evidence>
<dbReference type="EMBL" id="SDMP01000015">
    <property type="protein sequence ID" value="RYR08002.1"/>
    <property type="molecule type" value="Genomic_DNA"/>
</dbReference>
<accession>A0A444Z1D8</accession>
<dbReference type="PANTHER" id="PTHR34835">
    <property type="entry name" value="OS07G0283600 PROTEIN-RELATED"/>
    <property type="match status" value="1"/>
</dbReference>
<sequence length="208" mass="24167">MSQEKKAIVEEMGFGALAHVLEMKVSHALLRELIDCYDEYHGDRFHKKVNYHKLNEEDKAIFDSLKCVTLATLIKSILNMSVEGGENWQKFRRTFVVFIQKCFLLRTTVSMASVIHKSPIFCVNNIRQWYWACHVLSFLKKGIENKRKGKKQSVEGCVFVLMLIYFHETKFAHLDGLDAPPAPWVAYWTKKMIPDRISKEATDTMVMC</sequence>
<proteinExistence type="predicted"/>
<dbReference type="Proteomes" id="UP000289738">
    <property type="component" value="Chromosome B05"/>
</dbReference>
<protein>
    <submittedName>
        <fullName evidence="1">Uncharacterized protein</fullName>
    </submittedName>
</protein>
<reference evidence="1 2" key="1">
    <citation type="submission" date="2019-01" db="EMBL/GenBank/DDBJ databases">
        <title>Sequencing of cultivated peanut Arachis hypogaea provides insights into genome evolution and oil improvement.</title>
        <authorList>
            <person name="Chen X."/>
        </authorList>
    </citation>
    <scope>NUCLEOTIDE SEQUENCE [LARGE SCALE GENOMIC DNA]</scope>
    <source>
        <strain evidence="2">cv. Fuhuasheng</strain>
        <tissue evidence="1">Leaves</tissue>
    </source>
</reference>
<evidence type="ECO:0000313" key="2">
    <source>
        <dbReference type="Proteomes" id="UP000289738"/>
    </source>
</evidence>